<accession>A0ABD3UXW8</accession>
<organism evidence="2 3">
    <name type="scientific">Sinanodonta woodiana</name>
    <name type="common">Chinese pond mussel</name>
    <name type="synonym">Anodonta woodiana</name>
    <dbReference type="NCBI Taxonomy" id="1069815"/>
    <lineage>
        <taxon>Eukaryota</taxon>
        <taxon>Metazoa</taxon>
        <taxon>Spiralia</taxon>
        <taxon>Lophotrochozoa</taxon>
        <taxon>Mollusca</taxon>
        <taxon>Bivalvia</taxon>
        <taxon>Autobranchia</taxon>
        <taxon>Heteroconchia</taxon>
        <taxon>Palaeoheterodonta</taxon>
        <taxon>Unionida</taxon>
        <taxon>Unionoidea</taxon>
        <taxon>Unionidae</taxon>
        <taxon>Unioninae</taxon>
        <taxon>Sinanodonta</taxon>
    </lineage>
</organism>
<keyword evidence="3" id="KW-1185">Reference proteome</keyword>
<evidence type="ECO:0000313" key="2">
    <source>
        <dbReference type="EMBL" id="KAL3853576.1"/>
    </source>
</evidence>
<evidence type="ECO:0000259" key="1">
    <source>
        <dbReference type="Pfam" id="PF21294"/>
    </source>
</evidence>
<reference evidence="2 3" key="1">
    <citation type="submission" date="2024-11" db="EMBL/GenBank/DDBJ databases">
        <title>Chromosome-level genome assembly of the freshwater bivalve Anodonta woodiana.</title>
        <authorList>
            <person name="Chen X."/>
        </authorList>
    </citation>
    <scope>NUCLEOTIDE SEQUENCE [LARGE SCALE GENOMIC DNA]</scope>
    <source>
        <strain evidence="2">MN2024</strain>
        <tissue evidence="2">Gills</tissue>
    </source>
</reference>
<dbReference type="Gene3D" id="2.60.120.200">
    <property type="match status" value="1"/>
</dbReference>
<dbReference type="AlphaFoldDB" id="A0ABD3UXW8"/>
<dbReference type="EMBL" id="JBJQND010000015">
    <property type="protein sequence ID" value="KAL3853576.1"/>
    <property type="molecule type" value="Genomic_DNA"/>
</dbReference>
<gene>
    <name evidence="2" type="ORF">ACJMK2_017110</name>
</gene>
<sequence>MVVLRCRSCHPTCACVAEDLWSWSHETHKVNINDLMKQKFEYTDHSGQFGIGEEDSLSVQEDPVNHGQYVLSVFYRQGTFTHHDHDGNNCPNICHRGAEFYVNQNTKSTSIIVLDGRRWKTPRWRCGGQGEVYAYMTHDQKAGTDFNSWCDSLKSREIFHKVGCSDHDGIGIGTGVFHFQSGKWIKLTQRVYVTLWVNDHAEIHMIDILIRIQFNFGIDGLFISTFYAETTILFSNFRLSTDAPQLVQSQLVG</sequence>
<dbReference type="InterPro" id="IPR048958">
    <property type="entry name" value="Polysacc_lyase_14"/>
</dbReference>
<comment type="caution">
    <text evidence="2">The sequence shown here is derived from an EMBL/GenBank/DDBJ whole genome shotgun (WGS) entry which is preliminary data.</text>
</comment>
<feature type="domain" description="Polysaccharide lyase 14" evidence="1">
    <location>
        <begin position="124"/>
        <end position="227"/>
    </location>
</feature>
<protein>
    <recommendedName>
        <fullName evidence="1">Polysaccharide lyase 14 domain-containing protein</fullName>
    </recommendedName>
</protein>
<name>A0ABD3UXW8_SINWO</name>
<dbReference type="Proteomes" id="UP001634394">
    <property type="component" value="Unassembled WGS sequence"/>
</dbReference>
<evidence type="ECO:0000313" key="3">
    <source>
        <dbReference type="Proteomes" id="UP001634394"/>
    </source>
</evidence>
<dbReference type="Pfam" id="PF21294">
    <property type="entry name" value="Polysacc_lyase_14"/>
    <property type="match status" value="1"/>
</dbReference>
<proteinExistence type="predicted"/>